<accession>A0ABY6HZJ6</accession>
<dbReference type="Pfam" id="PF13229">
    <property type="entry name" value="Beta_helix"/>
    <property type="match status" value="1"/>
</dbReference>
<dbReference type="SMART" id="SM00710">
    <property type="entry name" value="PbH1"/>
    <property type="match status" value="8"/>
</dbReference>
<name>A0ABY6HZJ6_STRPE</name>
<protein>
    <submittedName>
        <fullName evidence="3">Right-handed parallel beta-helix repeat-containing protein</fullName>
    </submittedName>
</protein>
<organism evidence="3 4">
    <name type="scientific">Streptomyces peucetius</name>
    <dbReference type="NCBI Taxonomy" id="1950"/>
    <lineage>
        <taxon>Bacteria</taxon>
        <taxon>Bacillati</taxon>
        <taxon>Actinomycetota</taxon>
        <taxon>Actinomycetes</taxon>
        <taxon>Kitasatosporales</taxon>
        <taxon>Streptomycetaceae</taxon>
        <taxon>Streptomyces</taxon>
    </lineage>
</organism>
<keyword evidence="4" id="KW-1185">Reference proteome</keyword>
<evidence type="ECO:0000259" key="2">
    <source>
        <dbReference type="Pfam" id="PF13229"/>
    </source>
</evidence>
<dbReference type="InterPro" id="IPR012334">
    <property type="entry name" value="Pectin_lyas_fold"/>
</dbReference>
<feature type="chain" id="PRO_5046486886" evidence="1">
    <location>
        <begin position="35"/>
        <end position="559"/>
    </location>
</feature>
<evidence type="ECO:0000313" key="3">
    <source>
        <dbReference type="EMBL" id="UYQ60140.1"/>
    </source>
</evidence>
<dbReference type="InterPro" id="IPR006626">
    <property type="entry name" value="PbH1"/>
</dbReference>
<dbReference type="InterPro" id="IPR039448">
    <property type="entry name" value="Beta_helix"/>
</dbReference>
<dbReference type="SUPFAM" id="SSF51126">
    <property type="entry name" value="Pectin lyase-like"/>
    <property type="match status" value="1"/>
</dbReference>
<feature type="signal peptide" evidence="1">
    <location>
        <begin position="1"/>
        <end position="34"/>
    </location>
</feature>
<dbReference type="Proteomes" id="UP001163878">
    <property type="component" value="Chromosome"/>
</dbReference>
<dbReference type="InterPro" id="IPR011050">
    <property type="entry name" value="Pectin_lyase_fold/virulence"/>
</dbReference>
<dbReference type="RefSeq" id="WP_264241289.1">
    <property type="nucleotide sequence ID" value="NZ_CP107567.1"/>
</dbReference>
<dbReference type="Gene3D" id="2.160.20.10">
    <property type="entry name" value="Single-stranded right-handed beta-helix, Pectin lyase-like"/>
    <property type="match status" value="1"/>
</dbReference>
<reference evidence="3" key="1">
    <citation type="submission" date="2022-10" db="EMBL/GenBank/DDBJ databases">
        <title>Cytochrome P450 Catalyzes Benzene Ring Formation in the Biosynthesis of Trialkyl-Substituted Aromatic Polyketides.</title>
        <authorList>
            <person name="Zhao E."/>
            <person name="Ge H."/>
        </authorList>
    </citation>
    <scope>NUCLEOTIDE SEQUENCE</scope>
    <source>
        <strain evidence="3">NA0869</strain>
    </source>
</reference>
<evidence type="ECO:0000313" key="4">
    <source>
        <dbReference type="Proteomes" id="UP001163878"/>
    </source>
</evidence>
<evidence type="ECO:0000256" key="1">
    <source>
        <dbReference type="SAM" id="SignalP"/>
    </source>
</evidence>
<feature type="domain" description="Right handed beta helix" evidence="2">
    <location>
        <begin position="173"/>
        <end position="360"/>
    </location>
</feature>
<proteinExistence type="predicted"/>
<sequence length="559" mass="59175">MLIGMRNRSARRLGRCRRCVLAAAPMALTGVLLAGCVGTPHYTPARTYYVSPDGDDDNDGRSPGQAWRSLARADARALEPGDRLLLRGGGSFPGFLKLDEDEAGSADKPVIVGSYGGGRATIVADNTTGISVHNTAGVEIRDLAIVGRNGAYAGHGGVHVYSDRTDGGRLRHVAVADVEVSGFHIGIQIGSASRSTGFHEVRITDSVLRNNKDIGLLTYGPATLEDAPTGYAHEDVVVSGVEAHHNAGDPHADDRHTGNGIVFGSVRGGRIQDSSAHDNGSRASTEAGEGPIGIWSYDSTGLLMEHNRSYRNHTGSRVDGAGFGLDSNVSHSTVQYNLAFGNDGPGFHAYTSKKNDAHNGNVFRFNISSNDGRKWPEKGAIHVHGNVMHGLQVYNNTAVMTDSVRPGPAVRLTAEGQGMTFRNNILVTDGPPLIVADKAFRTGQALWQGNDYYSTAGRENVQWGGETYSGLAEWRSATGQEMTGGRKTGFEKDPCFRGGQAPVVNKASDAALLVPVCDALADKGIDLRSLFGIDPGRQDYFGEALGRGLPVGAALMATD</sequence>
<gene>
    <name evidence="3" type="ORF">OGH68_00715</name>
</gene>
<keyword evidence="1" id="KW-0732">Signal</keyword>
<dbReference type="EMBL" id="CP107567">
    <property type="protein sequence ID" value="UYQ60140.1"/>
    <property type="molecule type" value="Genomic_DNA"/>
</dbReference>